<name>A0ABQ5RAQ3_9ACTN</name>
<reference evidence="1" key="1">
    <citation type="submission" date="2022-12" db="EMBL/GenBank/DDBJ databases">
        <title>New Phytohabitans aurantiacus sp. RD004123 nov., an actinomycete isolated from soil.</title>
        <authorList>
            <person name="Triningsih D.W."/>
            <person name="Harunari E."/>
            <person name="Igarashi Y."/>
        </authorList>
    </citation>
    <scope>NUCLEOTIDE SEQUENCE</scope>
    <source>
        <strain evidence="1">RD004123</strain>
    </source>
</reference>
<organism evidence="1 2">
    <name type="scientific">Phytohabitans aurantiacus</name>
    <dbReference type="NCBI Taxonomy" id="3016789"/>
    <lineage>
        <taxon>Bacteria</taxon>
        <taxon>Bacillati</taxon>
        <taxon>Actinomycetota</taxon>
        <taxon>Actinomycetes</taxon>
        <taxon>Micromonosporales</taxon>
        <taxon>Micromonosporaceae</taxon>
    </lineage>
</organism>
<accession>A0ABQ5RAQ3</accession>
<gene>
    <name evidence="1" type="ORF">Pa4123_83430</name>
</gene>
<keyword evidence="2" id="KW-1185">Reference proteome</keyword>
<evidence type="ECO:0008006" key="3">
    <source>
        <dbReference type="Google" id="ProtNLM"/>
    </source>
</evidence>
<dbReference type="EMBL" id="BSDI01000075">
    <property type="protein sequence ID" value="GLI03065.1"/>
    <property type="molecule type" value="Genomic_DNA"/>
</dbReference>
<evidence type="ECO:0000313" key="1">
    <source>
        <dbReference type="EMBL" id="GLI03065.1"/>
    </source>
</evidence>
<protein>
    <recommendedName>
        <fullName evidence="3">DUF317 domain-containing protein</fullName>
    </recommendedName>
</protein>
<proteinExistence type="predicted"/>
<comment type="caution">
    <text evidence="1">The sequence shown here is derived from an EMBL/GenBank/DDBJ whole genome shotgun (WGS) entry which is preliminary data.</text>
</comment>
<dbReference type="RefSeq" id="WP_281904965.1">
    <property type="nucleotide sequence ID" value="NZ_BSDI01000075.1"/>
</dbReference>
<sequence length="311" mass="33264">MLDSDDALILPVPEAVSATYLVPLATPPDDPVTIGDQAVELLDQILTGPARDLAQQMYAGPLMTVETHDVDDLPPLPLDLLAAFGATERQVSRMAGATHVVTVAAGFRPGWPPAHEWSSRAMAAAIARLHGADLIDGFQTQVLTPDAALRSLPDADGRVRLTDWILIPYSPNEDDDSSMWFTTKGLGRFGHLELQTIDVPSHLARGWGATLTGVARRLLRIWSDALDAPGEPAFLPMPSTVTVTGHDIAAAYGAPPERGSDRAADLLLSLDPATDPEADSFLTVSPPLHYPGPANEYYARVCATLFAEPVR</sequence>
<dbReference type="Proteomes" id="UP001144280">
    <property type="component" value="Unassembled WGS sequence"/>
</dbReference>
<evidence type="ECO:0000313" key="2">
    <source>
        <dbReference type="Proteomes" id="UP001144280"/>
    </source>
</evidence>